<evidence type="ECO:0000256" key="2">
    <source>
        <dbReference type="ARBA" id="ARBA00006448"/>
    </source>
</evidence>
<keyword evidence="5 7" id="KW-1133">Transmembrane helix</keyword>
<feature type="transmembrane region" description="Helical" evidence="7">
    <location>
        <begin position="65"/>
        <end position="85"/>
    </location>
</feature>
<dbReference type="PANTHER" id="PTHR34582">
    <property type="entry name" value="UPF0702 TRANSMEMBRANE PROTEIN YCAP"/>
    <property type="match status" value="1"/>
</dbReference>
<sequence length="232" mass="26210">MTRIVINVEYFQITAETFFGFAALFVLTKVLGKTQITQITAFDFIAALVLGELVGNALYDDEIGIIKIGFAITLWGVLIYATEVITEKFKGTREVLEGQPSLIIRKGQIDREALKNSKLDINQLQHLLRSKDVFSLKDVEFAVLETDGTISVLKSFAQQNSTKADLELPEQQVPLPRCIISDGEVLWDNLSEANLDREWLQKQLEAQHFNSPDEVLYAEFEEGKSDLFIMSF</sequence>
<dbReference type="InterPro" id="IPR048454">
    <property type="entry name" value="YetF_N"/>
</dbReference>
<evidence type="ECO:0000313" key="10">
    <source>
        <dbReference type="EMBL" id="MBA2174460.1"/>
    </source>
</evidence>
<dbReference type="EMBL" id="JACEFG010000001">
    <property type="protein sequence ID" value="MBA2174460.1"/>
    <property type="molecule type" value="Genomic_DNA"/>
</dbReference>
<gene>
    <name evidence="10" type="ORF">H0266_06015</name>
</gene>
<name>A0A838CR36_9BACI</name>
<keyword evidence="4 7" id="KW-0812">Transmembrane</keyword>
<dbReference type="Gene3D" id="3.30.240.20">
    <property type="entry name" value="bsu07140 like domains"/>
    <property type="match status" value="2"/>
</dbReference>
<dbReference type="Pfam" id="PF20730">
    <property type="entry name" value="YetF_N"/>
    <property type="match status" value="1"/>
</dbReference>
<feature type="domain" description="YetF-like N-terminal transmembrane" evidence="9">
    <location>
        <begin position="10"/>
        <end position="85"/>
    </location>
</feature>
<organism evidence="10 11">
    <name type="scientific">Halobacillus locisalis</name>
    <dbReference type="NCBI Taxonomy" id="220753"/>
    <lineage>
        <taxon>Bacteria</taxon>
        <taxon>Bacillati</taxon>
        <taxon>Bacillota</taxon>
        <taxon>Bacilli</taxon>
        <taxon>Bacillales</taxon>
        <taxon>Bacillaceae</taxon>
        <taxon>Halobacillus</taxon>
    </lineage>
</organism>
<evidence type="ECO:0000256" key="6">
    <source>
        <dbReference type="ARBA" id="ARBA00023136"/>
    </source>
</evidence>
<reference evidence="10 11" key="1">
    <citation type="journal article" date="2004" name="Extremophiles">
        <title>Halobacillus locisalis sp. nov., a halophilic bacterium isolated from a marine solar saltern of the Yellow Sea in Korea.</title>
        <authorList>
            <person name="Yoon J.H."/>
            <person name="Kang K.H."/>
            <person name="Oh T.K."/>
            <person name="Park Y.H."/>
        </authorList>
    </citation>
    <scope>NUCLEOTIDE SEQUENCE [LARGE SCALE GENOMIC DNA]</scope>
    <source>
        <strain evidence="10 11">KCTC 3788</strain>
    </source>
</reference>
<comment type="caution">
    <text evidence="10">The sequence shown here is derived from an EMBL/GenBank/DDBJ whole genome shotgun (WGS) entry which is preliminary data.</text>
</comment>
<dbReference type="Pfam" id="PF04239">
    <property type="entry name" value="DUF421"/>
    <property type="match status" value="1"/>
</dbReference>
<keyword evidence="6 7" id="KW-0472">Membrane</keyword>
<keyword evidence="3" id="KW-1003">Cell membrane</keyword>
<feature type="transmembrane region" description="Helical" evidence="7">
    <location>
        <begin position="39"/>
        <end position="59"/>
    </location>
</feature>
<feature type="domain" description="YetF C-terminal" evidence="8">
    <location>
        <begin position="88"/>
        <end position="220"/>
    </location>
</feature>
<proteinExistence type="inferred from homology"/>
<comment type="subcellular location">
    <subcellularLocation>
        <location evidence="1">Cell membrane</location>
        <topology evidence="1">Multi-pass membrane protein</topology>
    </subcellularLocation>
</comment>
<dbReference type="InterPro" id="IPR007353">
    <property type="entry name" value="DUF421"/>
</dbReference>
<evidence type="ECO:0000256" key="3">
    <source>
        <dbReference type="ARBA" id="ARBA00022475"/>
    </source>
</evidence>
<dbReference type="InterPro" id="IPR023090">
    <property type="entry name" value="UPF0702_alpha/beta_dom_sf"/>
</dbReference>
<evidence type="ECO:0000256" key="1">
    <source>
        <dbReference type="ARBA" id="ARBA00004651"/>
    </source>
</evidence>
<keyword evidence="11" id="KW-1185">Reference proteome</keyword>
<feature type="transmembrane region" description="Helical" evidence="7">
    <location>
        <begin position="12"/>
        <end position="32"/>
    </location>
</feature>
<accession>A0A838CR36</accession>
<evidence type="ECO:0000259" key="9">
    <source>
        <dbReference type="Pfam" id="PF20730"/>
    </source>
</evidence>
<protein>
    <submittedName>
        <fullName evidence="10">DUF421 domain-containing protein</fullName>
    </submittedName>
</protein>
<dbReference type="GO" id="GO:0005886">
    <property type="term" value="C:plasma membrane"/>
    <property type="evidence" value="ECO:0007669"/>
    <property type="project" value="UniProtKB-SubCell"/>
</dbReference>
<dbReference type="Proteomes" id="UP000571017">
    <property type="component" value="Unassembled WGS sequence"/>
</dbReference>
<dbReference type="AlphaFoldDB" id="A0A838CR36"/>
<evidence type="ECO:0000259" key="8">
    <source>
        <dbReference type="Pfam" id="PF04239"/>
    </source>
</evidence>
<evidence type="ECO:0000256" key="7">
    <source>
        <dbReference type="SAM" id="Phobius"/>
    </source>
</evidence>
<evidence type="ECO:0000256" key="4">
    <source>
        <dbReference type="ARBA" id="ARBA00022692"/>
    </source>
</evidence>
<evidence type="ECO:0000256" key="5">
    <source>
        <dbReference type="ARBA" id="ARBA00022989"/>
    </source>
</evidence>
<dbReference type="PANTHER" id="PTHR34582:SF5">
    <property type="entry name" value="UPF0702 TRANSMEMBRANE PROTEIN YETF"/>
    <property type="match status" value="1"/>
</dbReference>
<evidence type="ECO:0000313" key="11">
    <source>
        <dbReference type="Proteomes" id="UP000571017"/>
    </source>
</evidence>
<comment type="similarity">
    <text evidence="2">Belongs to the UPF0702 family.</text>
</comment>